<reference evidence="8" key="1">
    <citation type="journal article" date="2021" name="Evol. Appl.">
        <title>The genome of the Pyrenean desman and the effects of bottlenecks and inbreeding on the genomic landscape of an endangered species.</title>
        <authorList>
            <person name="Escoda L."/>
            <person name="Castresana J."/>
        </authorList>
    </citation>
    <scope>NUCLEOTIDE SEQUENCE</scope>
    <source>
        <strain evidence="8">IBE-C5619</strain>
    </source>
</reference>
<organism evidence="8 9">
    <name type="scientific">Galemys pyrenaicus</name>
    <name type="common">Iberian desman</name>
    <name type="synonym">Pyrenean desman</name>
    <dbReference type="NCBI Taxonomy" id="202257"/>
    <lineage>
        <taxon>Eukaryota</taxon>
        <taxon>Metazoa</taxon>
        <taxon>Chordata</taxon>
        <taxon>Craniata</taxon>
        <taxon>Vertebrata</taxon>
        <taxon>Euteleostomi</taxon>
        <taxon>Mammalia</taxon>
        <taxon>Eutheria</taxon>
        <taxon>Laurasiatheria</taxon>
        <taxon>Eulipotyphla</taxon>
        <taxon>Talpidae</taxon>
        <taxon>Galemys</taxon>
    </lineage>
</organism>
<feature type="non-terminal residue" evidence="8">
    <location>
        <position position="1"/>
    </location>
</feature>
<feature type="region of interest" description="Disordered" evidence="6">
    <location>
        <begin position="328"/>
        <end position="444"/>
    </location>
</feature>
<dbReference type="InterPro" id="IPR001909">
    <property type="entry name" value="KRAB"/>
</dbReference>
<dbReference type="GO" id="GO:0008270">
    <property type="term" value="F:zinc ion binding"/>
    <property type="evidence" value="ECO:0007669"/>
    <property type="project" value="UniProtKB-KW"/>
</dbReference>
<name>A0A8J6DD77_GALPY</name>
<protein>
    <submittedName>
        <fullName evidence="8">Zinc finger protein 717</fullName>
    </submittedName>
</protein>
<evidence type="ECO:0000313" key="8">
    <source>
        <dbReference type="EMBL" id="KAG8505747.1"/>
    </source>
</evidence>
<evidence type="ECO:0000313" key="9">
    <source>
        <dbReference type="Proteomes" id="UP000700334"/>
    </source>
</evidence>
<accession>A0A8J6DD77</accession>
<proteinExistence type="predicted"/>
<feature type="compositionally biased region" description="Polar residues" evidence="6">
    <location>
        <begin position="328"/>
        <end position="338"/>
    </location>
</feature>
<feature type="compositionally biased region" description="Basic residues" evidence="6">
    <location>
        <begin position="1213"/>
        <end position="1222"/>
    </location>
</feature>
<feature type="compositionally biased region" description="Basic and acidic residues" evidence="6">
    <location>
        <begin position="533"/>
        <end position="542"/>
    </location>
</feature>
<feature type="region of interest" description="Disordered" evidence="6">
    <location>
        <begin position="1188"/>
        <end position="1222"/>
    </location>
</feature>
<dbReference type="PROSITE" id="PS50805">
    <property type="entry name" value="KRAB"/>
    <property type="match status" value="1"/>
</dbReference>
<evidence type="ECO:0000256" key="4">
    <source>
        <dbReference type="ARBA" id="ARBA00022833"/>
    </source>
</evidence>
<evidence type="ECO:0000256" key="1">
    <source>
        <dbReference type="ARBA" id="ARBA00022723"/>
    </source>
</evidence>
<dbReference type="PANTHER" id="PTHR24377">
    <property type="entry name" value="IP01015P-RELATED"/>
    <property type="match status" value="1"/>
</dbReference>
<dbReference type="GO" id="GO:0006355">
    <property type="term" value="P:regulation of DNA-templated transcription"/>
    <property type="evidence" value="ECO:0007669"/>
    <property type="project" value="InterPro"/>
</dbReference>
<feature type="region of interest" description="Disordered" evidence="6">
    <location>
        <begin position="1374"/>
        <end position="1395"/>
    </location>
</feature>
<dbReference type="EMBL" id="JAGFMF010012239">
    <property type="protein sequence ID" value="KAG8505747.1"/>
    <property type="molecule type" value="Genomic_DNA"/>
</dbReference>
<feature type="region of interest" description="Disordered" evidence="6">
    <location>
        <begin position="1122"/>
        <end position="1142"/>
    </location>
</feature>
<evidence type="ECO:0000259" key="7">
    <source>
        <dbReference type="PROSITE" id="PS50805"/>
    </source>
</evidence>
<feature type="compositionally biased region" description="Basic and acidic residues" evidence="6">
    <location>
        <begin position="1197"/>
        <end position="1207"/>
    </location>
</feature>
<dbReference type="InterPro" id="IPR050826">
    <property type="entry name" value="Krueppel_C2H2_ZnFinger"/>
</dbReference>
<feature type="region of interest" description="Disordered" evidence="6">
    <location>
        <begin position="776"/>
        <end position="801"/>
    </location>
</feature>
<evidence type="ECO:0000256" key="2">
    <source>
        <dbReference type="ARBA" id="ARBA00022737"/>
    </source>
</evidence>
<feature type="compositionally biased region" description="Basic and acidic residues" evidence="6">
    <location>
        <begin position="389"/>
        <end position="401"/>
    </location>
</feature>
<comment type="caution">
    <text evidence="8">The sequence shown here is derived from an EMBL/GenBank/DDBJ whole genome shotgun (WGS) entry which is preliminary data.</text>
</comment>
<feature type="domain" description="KRAB" evidence="7">
    <location>
        <begin position="630"/>
        <end position="699"/>
    </location>
</feature>
<keyword evidence="5" id="KW-0539">Nucleus</keyword>
<keyword evidence="4" id="KW-0862">Zinc</keyword>
<evidence type="ECO:0000256" key="6">
    <source>
        <dbReference type="SAM" id="MobiDB-lite"/>
    </source>
</evidence>
<evidence type="ECO:0000256" key="3">
    <source>
        <dbReference type="ARBA" id="ARBA00022771"/>
    </source>
</evidence>
<feature type="region of interest" description="Disordered" evidence="6">
    <location>
        <begin position="530"/>
        <end position="562"/>
    </location>
</feature>
<keyword evidence="1" id="KW-0479">Metal-binding</keyword>
<keyword evidence="3" id="KW-0863">Zinc-finger</keyword>
<dbReference type="Proteomes" id="UP000700334">
    <property type="component" value="Unassembled WGS sequence"/>
</dbReference>
<keyword evidence="9" id="KW-1185">Reference proteome</keyword>
<evidence type="ECO:0000256" key="5">
    <source>
        <dbReference type="ARBA" id="ARBA00023242"/>
    </source>
</evidence>
<gene>
    <name evidence="8" type="ORF">J0S82_004131</name>
</gene>
<sequence length="1785" mass="198730">DQTGGDLIENNQENQGRHFWKIVFTHSKSPTKENTNIGATFNLSSSRVSKLIISSANYPGMLPEEFNVCEKVFLRREPEEIDTEEKHRGRNIPGKPLRYPEHVLHHMIQTMQQSFEFTGQGKAFNKNERLFTHRRTLIVDTACKYNKCGKTYDKSALITQEEIHVGETPGRCNRWGKISSEKPTRLSLRRAHFEDHTGNLNGNDFSKKLCCTQFQRPQLKDTEDCRVESRLSRWDARGHVTGEQNRDLVNLYLSVHISLCACSWERSRRLWGVSCSPGGLSSFQLSLAAWGLQQGPEHLSCSQSGRGMAGVGLDVSQPIKELEQTAETRTLQEQSTGGDTAGWGGANSPVRVAPSAALPPQRGWPLAAGERAAEGGLPPALSSPQNYSDAERTERRPEVHRGGSPSRLLRQQRAFPAGPRRPSPSIPRRARPPAHPLRDHVRVRDTKLSAPNTADVLSGAGQAAHGLVGNVVRAAGGCRKGLWEGLFGVPSAPVQPCSSTLFAALRAAQLPRPLLRLRVVCVPKGAALGRSETGAREREGGRGTRLPRRGRRGSPDARGTVGEGTEVLLSNGCGVPSAILGVRGESEQSGHRAGCGREARRVLGLMFSFSLFAHCHGSRHGRSALPPSSLLLRLIAALWIARPVAELKTQLSSLVKDGLLSRYFSTTGYCVTRPEVMVKIEEGEEPWTVDASPDQSLSVTGIQRVSEFTDIDQENDGRHLWDVFNTTGEDSPEEKPDIRGALNLSPGDVMKVVIQDGQDPGVMGEDFDVFKNIFLPEQPDENHDGESPEEGVTTGKFHRQPERPSFHQKILTLQQPLVFSREDKTFYKEEVMFTHGRALIGETACEYNEYGEACDTSALFTQEMTPHMGQTHYGCNNWGQICFEDPTQLILQTDSEYEHHKWNQSGEDFSKLLHLTEHQRSQLREKIEENICGKTCFNFSVVAEHQNMEPGQSHDSCNKWEVGGICLTDPTQSFRLIVYECHKWNQSGEDFSKLLHLTEHQISQLREKIEENICATNPVNIKILGKLQEAKTYATSNKAHQTNTINVKNVGRLLPGVSPPYICRECLIFVFSPPRVRPSAPLPHHFRWPPAGAAPAEHKAPPAPRCAHRLVGDVVRAAAAEAATPGRGVRPPSAQARPGPGRSAIFRRCFAGPRPKVCAGRWGSRPPRSGARGKVCAGPARAKELVETLGPQGRAGRARERLPRTGRDTSPGRAHRSKRRRQGACRRAPAFGCLLCRPGSALGRGWTRLAFRSGVCKISALVTGEAAGILGTCACCVAPFYEGSSIKLEKGKILLQEICIEKTTWHMEIDRAGQPRFLIRREPWKSALHFHGTGTLADMEAGIMHQPLFSSTGRCTTKPEVIVRLEQAAEPWAVEGPPHERPSGQSVPARPKWKAPQRSPTLSCFLSIQAVDHVIETNQKNQSRHLWQIETPTNKTSTEERTDLGKTFNLSSIYISRLMTNYGTYSGITPEDLTVKENIFLSGDPDVVHAGEKHEGRNTPGKSFQYPENPSFHQMIETLQKPFQLIRQKKAFSKEAMILTHKGALVGTPSCKYSELGKVSDKSVLTAQETANIGDTQYRWNKWGKTISEKPTQLKLHRAFFLEEHHKSNQSGKNFSKKLYLTQFQSDYSAEMPEDLTMCEVFCPSGPEAFTLTWRPLQCPKYPSHPDIAQTSQQAFGLSGEERAFSDEVMISRHRRDSYRHTGERPDELCETCKNSALSEHQEHVTSQRWYEGKEHQQTLPCVSTPSVHQRQQTGQHPLEYKEWKSLTLRRSLLTKQETHRGQTL</sequence>
<feature type="compositionally biased region" description="Low complexity" evidence="6">
    <location>
        <begin position="365"/>
        <end position="380"/>
    </location>
</feature>
<keyword evidence="2" id="KW-0677">Repeat</keyword>